<feature type="non-terminal residue" evidence="1">
    <location>
        <position position="38"/>
    </location>
</feature>
<proteinExistence type="predicted"/>
<accession>A0A061RY40</accession>
<reference evidence="1" key="1">
    <citation type="submission" date="2014-05" db="EMBL/GenBank/DDBJ databases">
        <title>The transcriptome of the halophilic microalga Tetraselmis sp. GSL018 isolated from the Great Salt Lake, Utah.</title>
        <authorList>
            <person name="Jinkerson R.E."/>
            <person name="D'Adamo S."/>
            <person name="Posewitz M.C."/>
        </authorList>
    </citation>
    <scope>NUCLEOTIDE SEQUENCE</scope>
    <source>
        <strain evidence="1">GSL018</strain>
    </source>
</reference>
<protein>
    <submittedName>
        <fullName evidence="1">Uncharacterized protein</fullName>
    </submittedName>
</protein>
<sequence>MAHAARPSERWERWLGLSSQDVSSPIGRWTCSHPDSNL</sequence>
<dbReference type="AlphaFoldDB" id="A0A061RY40"/>
<gene>
    <name evidence="1" type="ORF">TSPGSL018_22465</name>
</gene>
<dbReference type="EMBL" id="GBEZ01009992">
    <property type="protein sequence ID" value="JAC75644.1"/>
    <property type="molecule type" value="Transcribed_RNA"/>
</dbReference>
<organism evidence="1">
    <name type="scientific">Tetraselmis sp. GSL018</name>
    <dbReference type="NCBI Taxonomy" id="582737"/>
    <lineage>
        <taxon>Eukaryota</taxon>
        <taxon>Viridiplantae</taxon>
        <taxon>Chlorophyta</taxon>
        <taxon>core chlorophytes</taxon>
        <taxon>Chlorodendrophyceae</taxon>
        <taxon>Chlorodendrales</taxon>
        <taxon>Chlorodendraceae</taxon>
        <taxon>Tetraselmis</taxon>
    </lineage>
</organism>
<evidence type="ECO:0000313" key="1">
    <source>
        <dbReference type="EMBL" id="JAC75644.1"/>
    </source>
</evidence>
<name>A0A061RY40_9CHLO</name>